<keyword evidence="3" id="KW-1185">Reference proteome</keyword>
<proteinExistence type="predicted"/>
<sequence>MEPKTVGHWRGGFPAKAPVQPGAGIAHGTSILTLDGALPVEFLCPGDRLITRDTGMVRLLGVESFEATCRAVRVGAGTLGADCPEGDTLLHPEQPVLLRDWRATALHGAARALVPAKRLVDGEFIRREARPRTRRFTALFFEGAEVIYADGLELGSHMPPLPTARPEIRPEIRPEAHTTATLR</sequence>
<evidence type="ECO:0000313" key="3">
    <source>
        <dbReference type="Proteomes" id="UP000193409"/>
    </source>
</evidence>
<dbReference type="AlphaFoldDB" id="A0A1Y5TNM0"/>
<gene>
    <name evidence="2" type="ORF">PSA7680_03582</name>
</gene>
<name>A0A1Y5TNM0_9RHOB</name>
<dbReference type="OrthoDB" id="7873527at2"/>
<evidence type="ECO:0000313" key="2">
    <source>
        <dbReference type="EMBL" id="SLN67874.1"/>
    </source>
</evidence>
<organism evidence="2 3">
    <name type="scientific">Pseudoruegeria aquimaris</name>
    <dbReference type="NCBI Taxonomy" id="393663"/>
    <lineage>
        <taxon>Bacteria</taxon>
        <taxon>Pseudomonadati</taxon>
        <taxon>Pseudomonadota</taxon>
        <taxon>Alphaproteobacteria</taxon>
        <taxon>Rhodobacterales</taxon>
        <taxon>Roseobacteraceae</taxon>
        <taxon>Pseudoruegeria</taxon>
    </lineage>
</organism>
<accession>A0A1Y5TNM0</accession>
<protein>
    <recommendedName>
        <fullName evidence="1">Hedgehog/Intein (Hint) domain-containing protein</fullName>
    </recommendedName>
</protein>
<feature type="domain" description="Hedgehog/Intein (Hint)" evidence="1">
    <location>
        <begin position="26"/>
        <end position="158"/>
    </location>
</feature>
<dbReference type="EMBL" id="FWFQ01000046">
    <property type="protein sequence ID" value="SLN67874.1"/>
    <property type="molecule type" value="Genomic_DNA"/>
</dbReference>
<reference evidence="2 3" key="1">
    <citation type="submission" date="2017-03" db="EMBL/GenBank/DDBJ databases">
        <authorList>
            <person name="Afonso C.L."/>
            <person name="Miller P.J."/>
            <person name="Scott M.A."/>
            <person name="Spackman E."/>
            <person name="Goraichik I."/>
            <person name="Dimitrov K.M."/>
            <person name="Suarez D.L."/>
            <person name="Swayne D.E."/>
        </authorList>
    </citation>
    <scope>NUCLEOTIDE SEQUENCE [LARGE SCALE GENOMIC DNA]</scope>
    <source>
        <strain evidence="2 3">CECT 7680</strain>
    </source>
</reference>
<dbReference type="Pfam" id="PF13403">
    <property type="entry name" value="Hint_2"/>
    <property type="match status" value="1"/>
</dbReference>
<dbReference type="InterPro" id="IPR028992">
    <property type="entry name" value="Hedgehog/Intein_dom"/>
</dbReference>
<evidence type="ECO:0000259" key="1">
    <source>
        <dbReference type="Pfam" id="PF13403"/>
    </source>
</evidence>
<dbReference type="Proteomes" id="UP000193409">
    <property type="component" value="Unassembled WGS sequence"/>
</dbReference>